<comment type="caution">
    <text evidence="1">The sequence shown here is derived from an EMBL/GenBank/DDBJ whole genome shotgun (WGS) entry which is preliminary data.</text>
</comment>
<reference evidence="1 2" key="1">
    <citation type="submission" date="2024-07" db="EMBL/GenBank/DDBJ databases">
        <title>Genomic Encyclopedia of Type Strains, Phase V (KMG-V): Genome sequencing to study the core and pangenomes of soil and plant-associated prokaryotes.</title>
        <authorList>
            <person name="Whitman W."/>
        </authorList>
    </citation>
    <scope>NUCLEOTIDE SEQUENCE [LARGE SCALE GENOMIC DNA]</scope>
    <source>
        <strain evidence="1 2">USDA 152</strain>
    </source>
</reference>
<organism evidence="1 2">
    <name type="scientific">Bradyrhizobium ottawaense</name>
    <dbReference type="NCBI Taxonomy" id="931866"/>
    <lineage>
        <taxon>Bacteria</taxon>
        <taxon>Pseudomonadati</taxon>
        <taxon>Pseudomonadota</taxon>
        <taxon>Alphaproteobacteria</taxon>
        <taxon>Hyphomicrobiales</taxon>
        <taxon>Nitrobacteraceae</taxon>
        <taxon>Bradyrhizobium</taxon>
    </lineage>
</organism>
<dbReference type="Proteomes" id="UP001565369">
    <property type="component" value="Unassembled WGS sequence"/>
</dbReference>
<evidence type="ECO:0000313" key="1">
    <source>
        <dbReference type="EMBL" id="MEY9451841.1"/>
    </source>
</evidence>
<dbReference type="EMBL" id="JBGBZJ010000003">
    <property type="protein sequence ID" value="MEY9451841.1"/>
    <property type="molecule type" value="Genomic_DNA"/>
</dbReference>
<accession>A0ABV4FJT3</accession>
<keyword evidence="2" id="KW-1185">Reference proteome</keyword>
<proteinExistence type="predicted"/>
<gene>
    <name evidence="1" type="ORF">ABIG07_000789</name>
</gene>
<sequence>MIVTHTVLTLVLLGQASAAFAVPFLAVHGLVAAPRD</sequence>
<evidence type="ECO:0000313" key="2">
    <source>
        <dbReference type="Proteomes" id="UP001565369"/>
    </source>
</evidence>
<protein>
    <submittedName>
        <fullName evidence="1">Uncharacterized protein</fullName>
    </submittedName>
</protein>
<name>A0ABV4FJT3_9BRAD</name>